<evidence type="ECO:0000313" key="2">
    <source>
        <dbReference type="Proteomes" id="UP000752696"/>
    </source>
</evidence>
<organism evidence="1 2">
    <name type="scientific">Heterotrigona itama</name>
    <dbReference type="NCBI Taxonomy" id="395501"/>
    <lineage>
        <taxon>Eukaryota</taxon>
        <taxon>Metazoa</taxon>
        <taxon>Ecdysozoa</taxon>
        <taxon>Arthropoda</taxon>
        <taxon>Hexapoda</taxon>
        <taxon>Insecta</taxon>
        <taxon>Pterygota</taxon>
        <taxon>Neoptera</taxon>
        <taxon>Endopterygota</taxon>
        <taxon>Hymenoptera</taxon>
        <taxon>Apocrita</taxon>
        <taxon>Aculeata</taxon>
        <taxon>Apoidea</taxon>
        <taxon>Anthophila</taxon>
        <taxon>Apidae</taxon>
        <taxon>Heterotrigona</taxon>
    </lineage>
</organism>
<evidence type="ECO:0000313" key="1">
    <source>
        <dbReference type="EMBL" id="CAD1470211.1"/>
    </source>
</evidence>
<dbReference type="EMBL" id="CAJDYZ010003536">
    <property type="protein sequence ID" value="CAD1470211.1"/>
    <property type="molecule type" value="Genomic_DNA"/>
</dbReference>
<dbReference type="AlphaFoldDB" id="A0A6V7GXR9"/>
<comment type="caution">
    <text evidence="1">The sequence shown here is derived from an EMBL/GenBank/DDBJ whole genome shotgun (WGS) entry which is preliminary data.</text>
</comment>
<gene>
    <name evidence="1" type="ORF">MHI_LOCUS180797</name>
</gene>
<feature type="non-terminal residue" evidence="1">
    <location>
        <position position="1"/>
    </location>
</feature>
<name>A0A6V7GXR9_9HYME</name>
<proteinExistence type="predicted"/>
<reference evidence="1" key="1">
    <citation type="submission" date="2020-07" db="EMBL/GenBank/DDBJ databases">
        <authorList>
            <person name="Nazaruddin N."/>
        </authorList>
    </citation>
    <scope>NUCLEOTIDE SEQUENCE</scope>
</reference>
<keyword evidence="2" id="KW-1185">Reference proteome</keyword>
<protein>
    <submittedName>
        <fullName evidence="1">Uncharacterized protein</fullName>
    </submittedName>
</protein>
<sequence length="35" mass="3877">DELCMNENVRGRIEEIVVDGTNICGTKIEDKAKIA</sequence>
<accession>A0A6V7GXR9</accession>
<dbReference type="Proteomes" id="UP000752696">
    <property type="component" value="Unassembled WGS sequence"/>
</dbReference>